<dbReference type="PIRSF" id="PIRSF026166">
    <property type="entry name" value="UCP026166"/>
    <property type="match status" value="1"/>
</dbReference>
<keyword evidence="4" id="KW-1185">Reference proteome</keyword>
<gene>
    <name evidence="3" type="ORF">LAME_0H00210G</name>
</gene>
<dbReference type="AlphaFoldDB" id="A0A1G4KD79"/>
<reference evidence="4" key="1">
    <citation type="submission" date="2016-03" db="EMBL/GenBank/DDBJ databases">
        <authorList>
            <person name="Devillers Hugo."/>
        </authorList>
    </citation>
    <scope>NUCLEOTIDE SEQUENCE [LARGE SCALE GENOMIC DNA]</scope>
</reference>
<feature type="transmembrane region" description="Helical" evidence="2">
    <location>
        <begin position="190"/>
        <end position="212"/>
    </location>
</feature>
<feature type="transmembrane region" description="Helical" evidence="2">
    <location>
        <begin position="20"/>
        <end position="40"/>
    </location>
</feature>
<name>A0A1G4KD79_9SACH</name>
<dbReference type="InterPro" id="IPR016833">
    <property type="entry name" value="Put_Na-Bile_cotransptr"/>
</dbReference>
<feature type="transmembrane region" description="Helical" evidence="2">
    <location>
        <begin position="232"/>
        <end position="250"/>
    </location>
</feature>
<feature type="compositionally biased region" description="Basic and acidic residues" evidence="1">
    <location>
        <begin position="403"/>
        <end position="414"/>
    </location>
</feature>
<feature type="transmembrane region" description="Helical" evidence="2">
    <location>
        <begin position="262"/>
        <end position="288"/>
    </location>
</feature>
<keyword evidence="2" id="KW-0472">Membrane</keyword>
<dbReference type="EMBL" id="LT598480">
    <property type="protein sequence ID" value="SCV02423.1"/>
    <property type="molecule type" value="Genomic_DNA"/>
</dbReference>
<feature type="region of interest" description="Disordered" evidence="1">
    <location>
        <begin position="388"/>
        <end position="436"/>
    </location>
</feature>
<dbReference type="InterPro" id="IPR038770">
    <property type="entry name" value="Na+/solute_symporter_sf"/>
</dbReference>
<dbReference type="GO" id="GO:0005886">
    <property type="term" value="C:plasma membrane"/>
    <property type="evidence" value="ECO:0007669"/>
    <property type="project" value="TreeGrafter"/>
</dbReference>
<dbReference type="PANTHER" id="PTHR18640:SF5">
    <property type="entry name" value="SODIUM_BILE ACID COTRANSPORTER 7"/>
    <property type="match status" value="1"/>
</dbReference>
<feature type="transmembrane region" description="Helical" evidence="2">
    <location>
        <begin position="52"/>
        <end position="70"/>
    </location>
</feature>
<sequence length="436" mass="48028">MTLSLSKIWNSKFVQLVVSQWFFIALVCFIVLARFVPNFARQGGLVKAEYTIEYGAVALIFLQNGLSMSTKKLCVYLSNWRAHIVILLMSFLITSSIIFGFCCAIQRSGNSNIDEWLLVGLILTAASPTTVASNVVMTQEAKGNDLLCLCEVFIGNFLGGFITPAIVQMYLSTSLFAFGNPSNGSSVRTVYANVMKQIGLSVLVPLFVGQLAQNLFPKQVSWALKALRMNKVGSVCLLLVMFSSFSTAFYQHAFTSVPGICIVFVVLFNLGIYLFFSVLCFVCARPWIILRLFPEEPSESSSKPYIIGYRLLRPFYYNKKDTVAILFCGPAKTAALGVSLISSQYGSDFPQLGKLLVPLVLYQSEQVVTAKLLVPWVRRWAAEENDQASGCESDLEQVSSTKSGEHVDGTDSYERAGATSENATTGINVQDTRQDV</sequence>
<dbReference type="PANTHER" id="PTHR18640">
    <property type="entry name" value="SOLUTE CARRIER FAMILY 10 MEMBER 7"/>
    <property type="match status" value="1"/>
</dbReference>
<feature type="transmembrane region" description="Helical" evidence="2">
    <location>
        <begin position="82"/>
        <end position="104"/>
    </location>
</feature>
<keyword evidence="2" id="KW-1133">Transmembrane helix</keyword>
<accession>A0A1G4KD79</accession>
<dbReference type="Pfam" id="PF13593">
    <property type="entry name" value="SBF_like"/>
    <property type="match status" value="1"/>
</dbReference>
<dbReference type="OrthoDB" id="188035at2759"/>
<dbReference type="Gene3D" id="1.20.1530.20">
    <property type="match status" value="1"/>
</dbReference>
<evidence type="ECO:0000313" key="3">
    <source>
        <dbReference type="EMBL" id="SCV02423.1"/>
    </source>
</evidence>
<keyword evidence="2" id="KW-0812">Transmembrane</keyword>
<organism evidence="3 4">
    <name type="scientific">Lachancea meyersii CBS 8951</name>
    <dbReference type="NCBI Taxonomy" id="1266667"/>
    <lineage>
        <taxon>Eukaryota</taxon>
        <taxon>Fungi</taxon>
        <taxon>Dikarya</taxon>
        <taxon>Ascomycota</taxon>
        <taxon>Saccharomycotina</taxon>
        <taxon>Saccharomycetes</taxon>
        <taxon>Saccharomycetales</taxon>
        <taxon>Saccharomycetaceae</taxon>
        <taxon>Lachancea</taxon>
    </lineage>
</organism>
<feature type="compositionally biased region" description="Polar residues" evidence="1">
    <location>
        <begin position="419"/>
        <end position="436"/>
    </location>
</feature>
<evidence type="ECO:0000256" key="2">
    <source>
        <dbReference type="SAM" id="Phobius"/>
    </source>
</evidence>
<evidence type="ECO:0000256" key="1">
    <source>
        <dbReference type="SAM" id="MobiDB-lite"/>
    </source>
</evidence>
<dbReference type="Proteomes" id="UP000191144">
    <property type="component" value="Chromosome H"/>
</dbReference>
<evidence type="ECO:0000313" key="4">
    <source>
        <dbReference type="Proteomes" id="UP000191144"/>
    </source>
</evidence>
<protein>
    <submittedName>
        <fullName evidence="3">LAME_0H00210g1_1</fullName>
    </submittedName>
</protein>
<feature type="transmembrane region" description="Helical" evidence="2">
    <location>
        <begin position="116"/>
        <end position="137"/>
    </location>
</feature>
<feature type="transmembrane region" description="Helical" evidence="2">
    <location>
        <begin position="157"/>
        <end position="178"/>
    </location>
</feature>
<proteinExistence type="predicted"/>